<accession>A0ABV9ZUK2</accession>
<dbReference type="EMBL" id="JBHSKJ010000004">
    <property type="protein sequence ID" value="MFC5144822.1"/>
    <property type="molecule type" value="Genomic_DNA"/>
</dbReference>
<protein>
    <submittedName>
        <fullName evidence="1">Uncharacterized protein</fullName>
    </submittedName>
</protein>
<dbReference type="Proteomes" id="UP001596222">
    <property type="component" value="Unassembled WGS sequence"/>
</dbReference>
<name>A0ABV9ZUK2_9ACTN</name>
<dbReference type="RefSeq" id="WP_382038913.1">
    <property type="nucleotide sequence ID" value="NZ_JBHSKJ010000004.1"/>
</dbReference>
<evidence type="ECO:0000313" key="2">
    <source>
        <dbReference type="Proteomes" id="UP001596222"/>
    </source>
</evidence>
<sequence length="53" mass="5527">MEKPPPAPACAEQIDALLAAECQAAALTRPRSAHTYLDELITGTGTALNHVTP</sequence>
<gene>
    <name evidence="1" type="ORF">ACFPP6_09085</name>
</gene>
<comment type="caution">
    <text evidence="1">The sequence shown here is derived from an EMBL/GenBank/DDBJ whole genome shotgun (WGS) entry which is preliminary data.</text>
</comment>
<evidence type="ECO:0000313" key="1">
    <source>
        <dbReference type="EMBL" id="MFC5144822.1"/>
    </source>
</evidence>
<proteinExistence type="predicted"/>
<organism evidence="1 2">
    <name type="scientific">Streptomyces aureoversilis</name>
    <dbReference type="NCBI Taxonomy" id="67277"/>
    <lineage>
        <taxon>Bacteria</taxon>
        <taxon>Bacillati</taxon>
        <taxon>Actinomycetota</taxon>
        <taxon>Actinomycetes</taxon>
        <taxon>Kitasatosporales</taxon>
        <taxon>Streptomycetaceae</taxon>
        <taxon>Streptomyces</taxon>
    </lineage>
</organism>
<reference evidence="2" key="1">
    <citation type="journal article" date="2019" name="Int. J. Syst. Evol. Microbiol.">
        <title>The Global Catalogue of Microorganisms (GCM) 10K type strain sequencing project: providing services to taxonomists for standard genome sequencing and annotation.</title>
        <authorList>
            <consortium name="The Broad Institute Genomics Platform"/>
            <consortium name="The Broad Institute Genome Sequencing Center for Infectious Disease"/>
            <person name="Wu L."/>
            <person name="Ma J."/>
        </authorList>
    </citation>
    <scope>NUCLEOTIDE SEQUENCE [LARGE SCALE GENOMIC DNA]</scope>
    <source>
        <strain evidence="2">CGMCC 4.1641</strain>
    </source>
</reference>
<keyword evidence="2" id="KW-1185">Reference proteome</keyword>